<evidence type="ECO:0000259" key="7">
    <source>
        <dbReference type="PROSITE" id="PS50106"/>
    </source>
</evidence>
<evidence type="ECO:0000256" key="5">
    <source>
        <dbReference type="RuleBase" id="RU004404"/>
    </source>
</evidence>
<evidence type="ECO:0000313" key="9">
    <source>
        <dbReference type="Proteomes" id="UP000249754"/>
    </source>
</evidence>
<dbReference type="Pfam" id="PF13180">
    <property type="entry name" value="PDZ_2"/>
    <property type="match status" value="1"/>
</dbReference>
<dbReference type="GO" id="GO:0007165">
    <property type="term" value="P:signal transduction"/>
    <property type="evidence" value="ECO:0007669"/>
    <property type="project" value="TreeGrafter"/>
</dbReference>
<dbReference type="InterPro" id="IPR036034">
    <property type="entry name" value="PDZ_sf"/>
</dbReference>
<dbReference type="InterPro" id="IPR004447">
    <property type="entry name" value="Peptidase_S41A"/>
</dbReference>
<proteinExistence type="inferred from homology"/>
<dbReference type="EMBL" id="QLLR01000004">
    <property type="protein sequence ID" value="RAJ33367.1"/>
    <property type="molecule type" value="Genomic_DNA"/>
</dbReference>
<comment type="similarity">
    <text evidence="1 5">Belongs to the peptidase S41A family.</text>
</comment>
<name>A0A327T6E3_9SPHI</name>
<comment type="caution">
    <text evidence="8">The sequence shown here is derived from an EMBL/GenBank/DDBJ whole genome shotgun (WGS) entry which is preliminary data.</text>
</comment>
<accession>A0A327T6E3</accession>
<protein>
    <submittedName>
        <fullName evidence="8">Carboxyl-terminal processing protease</fullName>
    </submittedName>
</protein>
<dbReference type="InterPro" id="IPR005151">
    <property type="entry name" value="Tail-specific_protease"/>
</dbReference>
<dbReference type="Gene3D" id="3.30.750.44">
    <property type="match status" value="1"/>
</dbReference>
<dbReference type="InterPro" id="IPR001478">
    <property type="entry name" value="PDZ"/>
</dbReference>
<reference evidence="8 9" key="1">
    <citation type="submission" date="2018-06" db="EMBL/GenBank/DDBJ databases">
        <title>Genomic Encyclopedia of Archaeal and Bacterial Type Strains, Phase II (KMG-II): from individual species to whole genera.</title>
        <authorList>
            <person name="Goeker M."/>
        </authorList>
    </citation>
    <scope>NUCLEOTIDE SEQUENCE [LARGE SCALE GENOMIC DNA]</scope>
    <source>
        <strain evidence="8 9">DSM 14825</strain>
    </source>
</reference>
<dbReference type="SMART" id="SM00245">
    <property type="entry name" value="TSPc"/>
    <property type="match status" value="1"/>
</dbReference>
<dbReference type="Pfam" id="PF03572">
    <property type="entry name" value="Peptidase_S41"/>
    <property type="match status" value="1"/>
</dbReference>
<dbReference type="GO" id="GO:0004175">
    <property type="term" value="F:endopeptidase activity"/>
    <property type="evidence" value="ECO:0007669"/>
    <property type="project" value="TreeGrafter"/>
</dbReference>
<dbReference type="NCBIfam" id="TIGR00225">
    <property type="entry name" value="prc"/>
    <property type="match status" value="1"/>
</dbReference>
<keyword evidence="6" id="KW-1133">Transmembrane helix</keyword>
<dbReference type="AlphaFoldDB" id="A0A327T6E3"/>
<feature type="transmembrane region" description="Helical" evidence="6">
    <location>
        <begin position="15"/>
        <end position="36"/>
    </location>
</feature>
<dbReference type="Gene3D" id="2.30.42.10">
    <property type="match status" value="1"/>
</dbReference>
<feature type="domain" description="PDZ" evidence="7">
    <location>
        <begin position="109"/>
        <end position="153"/>
    </location>
</feature>
<dbReference type="PANTHER" id="PTHR32060">
    <property type="entry name" value="TAIL-SPECIFIC PROTEASE"/>
    <property type="match status" value="1"/>
</dbReference>
<dbReference type="GO" id="GO:0006508">
    <property type="term" value="P:proteolysis"/>
    <property type="evidence" value="ECO:0007669"/>
    <property type="project" value="UniProtKB-KW"/>
</dbReference>
<keyword evidence="6" id="KW-0472">Membrane</keyword>
<evidence type="ECO:0000256" key="3">
    <source>
        <dbReference type="ARBA" id="ARBA00022801"/>
    </source>
</evidence>
<evidence type="ECO:0000256" key="2">
    <source>
        <dbReference type="ARBA" id="ARBA00022670"/>
    </source>
</evidence>
<dbReference type="SUPFAM" id="SSF50156">
    <property type="entry name" value="PDZ domain-like"/>
    <property type="match status" value="1"/>
</dbReference>
<keyword evidence="3 5" id="KW-0378">Hydrolase</keyword>
<dbReference type="SMART" id="SM00228">
    <property type="entry name" value="PDZ"/>
    <property type="match status" value="1"/>
</dbReference>
<gene>
    <name evidence="8" type="ORF">LY11_01415</name>
</gene>
<dbReference type="GO" id="GO:0008236">
    <property type="term" value="F:serine-type peptidase activity"/>
    <property type="evidence" value="ECO:0007669"/>
    <property type="project" value="UniProtKB-KW"/>
</dbReference>
<dbReference type="Proteomes" id="UP000249754">
    <property type="component" value="Unassembled WGS sequence"/>
</dbReference>
<evidence type="ECO:0000256" key="6">
    <source>
        <dbReference type="SAM" id="Phobius"/>
    </source>
</evidence>
<dbReference type="PANTHER" id="PTHR32060:SF30">
    <property type="entry name" value="CARBOXY-TERMINAL PROCESSING PROTEASE CTPA"/>
    <property type="match status" value="1"/>
</dbReference>
<keyword evidence="4 5" id="KW-0720">Serine protease</keyword>
<dbReference type="InterPro" id="IPR029045">
    <property type="entry name" value="ClpP/crotonase-like_dom_sf"/>
</dbReference>
<dbReference type="Gene3D" id="3.90.226.10">
    <property type="entry name" value="2-enoyl-CoA Hydratase, Chain A, domain 1"/>
    <property type="match status" value="1"/>
</dbReference>
<dbReference type="CDD" id="cd07560">
    <property type="entry name" value="Peptidase_S41_CPP"/>
    <property type="match status" value="1"/>
</dbReference>
<sequence>MCKPISVKPTTRKNLLVAITYSVTLIGGMFLGYKFLKDQGFTFQRSVQFADKNSNKVDEIINLINRNYVDEINADTLSHLEIDSLLHQLDPHSVYLPPVKANAQSDMLEGNFEGIGIEYYILKDTLLVTNVIKDGPAAQAGLKLGDKILKIDSLFVSGKHLTKDKMIGKIKGKKGTPVQLVVLHSGSAHPVMLTIKRGRVSVSSIDAAYMINNDAGYIRISEFGASTDKDFIESVKTLKAAGMKKLVLDLRDNGGGYLTAATGLANQLLAENKLIVYTEGKHEPRTDYIATGGGEFENGKLAVLINENTASASEILAGAVQDLDRGVIIGRRSFGKGLVQEQFPFGDGSALNLTIARYYTPLGRSIQKSYKKGYTAYQNEIDDRYNDGELTDKPVAAKDSLRRNLAFTTGSGKKVFAGGGIEPDIYVKMDTTGMNKFYGTLLTKKVLFDYVFDVLANRYTAAYLEQNLATFSISDADYKDFVKFIQSKNIVIDPKQLSAAKPVIYSDLKALLCKYHLGESGYYKALNLNDSMVKQAISSMQ</sequence>
<organism evidence="8 9">
    <name type="scientific">Pedobacter cryoconitis</name>
    <dbReference type="NCBI Taxonomy" id="188932"/>
    <lineage>
        <taxon>Bacteria</taxon>
        <taxon>Pseudomonadati</taxon>
        <taxon>Bacteroidota</taxon>
        <taxon>Sphingobacteriia</taxon>
        <taxon>Sphingobacteriales</taxon>
        <taxon>Sphingobacteriaceae</taxon>
        <taxon>Pedobacter</taxon>
    </lineage>
</organism>
<evidence type="ECO:0000313" key="8">
    <source>
        <dbReference type="EMBL" id="RAJ33367.1"/>
    </source>
</evidence>
<evidence type="ECO:0000256" key="1">
    <source>
        <dbReference type="ARBA" id="ARBA00009179"/>
    </source>
</evidence>
<dbReference type="GO" id="GO:0030288">
    <property type="term" value="C:outer membrane-bounded periplasmic space"/>
    <property type="evidence" value="ECO:0007669"/>
    <property type="project" value="TreeGrafter"/>
</dbReference>
<keyword evidence="6" id="KW-0812">Transmembrane</keyword>
<dbReference type="PROSITE" id="PS50106">
    <property type="entry name" value="PDZ"/>
    <property type="match status" value="1"/>
</dbReference>
<dbReference type="SUPFAM" id="SSF52096">
    <property type="entry name" value="ClpP/crotonase"/>
    <property type="match status" value="1"/>
</dbReference>
<dbReference type="STRING" id="188932.AY601_4642"/>
<evidence type="ECO:0000256" key="4">
    <source>
        <dbReference type="ARBA" id="ARBA00022825"/>
    </source>
</evidence>
<keyword evidence="2 5" id="KW-0645">Protease</keyword>